<proteinExistence type="predicted"/>
<dbReference type="Proteomes" id="UP000827889">
    <property type="component" value="Chromosome 2"/>
</dbReference>
<feature type="compositionally biased region" description="Low complexity" evidence="1">
    <location>
        <begin position="90"/>
        <end position="106"/>
    </location>
</feature>
<accession>A0A8B8NV83</accession>
<dbReference type="KEGG" id="rarg:115738070"/>
<feature type="region of interest" description="Disordered" evidence="1">
    <location>
        <begin position="178"/>
        <end position="225"/>
    </location>
</feature>
<feature type="compositionally biased region" description="Low complexity" evidence="1">
    <location>
        <begin position="55"/>
        <end position="79"/>
    </location>
</feature>
<dbReference type="OrthoDB" id="1745046at2759"/>
<dbReference type="AlphaFoldDB" id="A0A8B8NV83"/>
<evidence type="ECO:0000256" key="1">
    <source>
        <dbReference type="SAM" id="MobiDB-lite"/>
    </source>
</evidence>
<dbReference type="PANTHER" id="PTHR33871">
    <property type="entry name" value="OS05G0503100 PROTEIN-RELATED"/>
    <property type="match status" value="1"/>
</dbReference>
<feature type="compositionally biased region" description="Polar residues" evidence="1">
    <location>
        <begin position="252"/>
        <end position="263"/>
    </location>
</feature>
<keyword evidence="2" id="KW-1185">Reference proteome</keyword>
<dbReference type="PANTHER" id="PTHR33871:SF18">
    <property type="entry name" value="F24J8.12 PROTEIN"/>
    <property type="match status" value="1"/>
</dbReference>
<sequence>MGSCFSRCRPQRHRSFPQEPLDPCSSSSSSLVQDKLVISQQPPPKTPPLARCCSDRISPSSPHSPSKSSCSSSATCSSSFAGGARPGGASCSSSSTSSSTASSTLSSKDRSFSNDFLWSCAKENPHILQINSLKVKNSLSSLADKFPDVELGSPGKPRPAAPVVRHGIPVNAAQKRTRASSLNLTRQKSFRADQSDGSLPSCTHSLPRRALRSPSPSRRFDGGDKCRGILVNPASDDCSSSKRLVATPKVSAPSNYAGTNLSRENGVRPPSPNSNPNRPIRPSLVHSETLLSRKIGPKVGERVLADHDMIDSVEDLNNPLISLDCFIFL</sequence>
<feature type="region of interest" description="Disordered" evidence="1">
    <location>
        <begin position="1"/>
        <end position="110"/>
    </location>
</feature>
<evidence type="ECO:0000313" key="3">
    <source>
        <dbReference type="RefSeq" id="XP_030526430.1"/>
    </source>
</evidence>
<feature type="region of interest" description="Disordered" evidence="1">
    <location>
        <begin position="249"/>
        <end position="284"/>
    </location>
</feature>
<evidence type="ECO:0000313" key="2">
    <source>
        <dbReference type="Proteomes" id="UP000827889"/>
    </source>
</evidence>
<organism evidence="2 3">
    <name type="scientific">Rhodamnia argentea</name>
    <dbReference type="NCBI Taxonomy" id="178133"/>
    <lineage>
        <taxon>Eukaryota</taxon>
        <taxon>Viridiplantae</taxon>
        <taxon>Streptophyta</taxon>
        <taxon>Embryophyta</taxon>
        <taxon>Tracheophyta</taxon>
        <taxon>Spermatophyta</taxon>
        <taxon>Magnoliopsida</taxon>
        <taxon>eudicotyledons</taxon>
        <taxon>Gunneridae</taxon>
        <taxon>Pentapetalae</taxon>
        <taxon>rosids</taxon>
        <taxon>malvids</taxon>
        <taxon>Myrtales</taxon>
        <taxon>Myrtaceae</taxon>
        <taxon>Myrtoideae</taxon>
        <taxon>Myrteae</taxon>
        <taxon>Australasian group</taxon>
        <taxon>Rhodamnia</taxon>
    </lineage>
</organism>
<feature type="compositionally biased region" description="Polar residues" evidence="1">
    <location>
        <begin position="195"/>
        <end position="204"/>
    </location>
</feature>
<dbReference type="RefSeq" id="XP_030526430.1">
    <property type="nucleotide sequence ID" value="XM_030670570.1"/>
</dbReference>
<dbReference type="GeneID" id="115738070"/>
<gene>
    <name evidence="3" type="primary">LOC115738070</name>
</gene>
<feature type="compositionally biased region" description="Low complexity" evidence="1">
    <location>
        <begin position="274"/>
        <end position="283"/>
    </location>
</feature>
<reference evidence="3" key="2">
    <citation type="submission" date="2025-08" db="UniProtKB">
        <authorList>
            <consortium name="RefSeq"/>
        </authorList>
    </citation>
    <scope>IDENTIFICATION</scope>
    <source>
        <tissue evidence="3">Leaf</tissue>
    </source>
</reference>
<name>A0A8B8NV83_9MYRT</name>
<reference evidence="2" key="1">
    <citation type="submission" date="2025-05" db="UniProtKB">
        <authorList>
            <consortium name="RefSeq"/>
        </authorList>
    </citation>
    <scope>NUCLEOTIDE SEQUENCE [LARGE SCALE GENOMIC DNA]</scope>
</reference>
<protein>
    <submittedName>
        <fullName evidence="3">Uncharacterized protein</fullName>
    </submittedName>
</protein>